<dbReference type="RefSeq" id="WP_146935385.1">
    <property type="nucleotide sequence ID" value="NZ_BJXW01000007.1"/>
</dbReference>
<protein>
    <submittedName>
        <fullName evidence="1">Uncharacterized protein</fullName>
    </submittedName>
</protein>
<dbReference type="AlphaFoldDB" id="A0A511UUL3"/>
<dbReference type="Proteomes" id="UP000321491">
    <property type="component" value="Unassembled WGS sequence"/>
</dbReference>
<dbReference type="EMBL" id="BJXW01000007">
    <property type="protein sequence ID" value="GEN30280.1"/>
    <property type="molecule type" value="Genomic_DNA"/>
</dbReference>
<evidence type="ECO:0000313" key="2">
    <source>
        <dbReference type="Proteomes" id="UP000321491"/>
    </source>
</evidence>
<gene>
    <name evidence="1" type="ORF">CQU01_05180</name>
</gene>
<accession>A0A511UUL3</accession>
<evidence type="ECO:0000313" key="1">
    <source>
        <dbReference type="EMBL" id="GEN30280.1"/>
    </source>
</evidence>
<keyword evidence="2" id="KW-1185">Reference proteome</keyword>
<comment type="caution">
    <text evidence="1">The sequence shown here is derived from an EMBL/GenBank/DDBJ whole genome shotgun (WGS) entry which is preliminary data.</text>
</comment>
<proteinExistence type="predicted"/>
<name>A0A511UUL3_9BACI</name>
<organism evidence="1 2">
    <name type="scientific">Cerasibacillus quisquiliarum</name>
    <dbReference type="NCBI Taxonomy" id="227865"/>
    <lineage>
        <taxon>Bacteria</taxon>
        <taxon>Bacillati</taxon>
        <taxon>Bacillota</taxon>
        <taxon>Bacilli</taxon>
        <taxon>Bacillales</taxon>
        <taxon>Bacillaceae</taxon>
        <taxon>Cerasibacillus</taxon>
    </lineage>
</organism>
<sequence>MKQQRTNDLSALANQNIKIVQWNYPTEVVIYKNTKLILINSMLSETERIKDLRWAIKRLEDDDNEMQ</sequence>
<reference evidence="1 2" key="1">
    <citation type="submission" date="2019-07" db="EMBL/GenBank/DDBJ databases">
        <title>Whole genome shotgun sequence of Cerasibacillus quisquiliarum NBRC 102429.</title>
        <authorList>
            <person name="Hosoyama A."/>
            <person name="Uohara A."/>
            <person name="Ohji S."/>
            <person name="Ichikawa N."/>
        </authorList>
    </citation>
    <scope>NUCLEOTIDE SEQUENCE [LARGE SCALE GENOMIC DNA]</scope>
    <source>
        <strain evidence="1 2">NBRC 102429</strain>
    </source>
</reference>